<dbReference type="OrthoDB" id="2430413at2759"/>
<proteinExistence type="predicted"/>
<evidence type="ECO:0000313" key="3">
    <source>
        <dbReference type="Proteomes" id="UP000789759"/>
    </source>
</evidence>
<reference evidence="2" key="1">
    <citation type="submission" date="2021-06" db="EMBL/GenBank/DDBJ databases">
        <authorList>
            <person name="Kallberg Y."/>
            <person name="Tangrot J."/>
            <person name="Rosling A."/>
        </authorList>
    </citation>
    <scope>NUCLEOTIDE SEQUENCE</scope>
    <source>
        <strain evidence="2">FL966</strain>
    </source>
</reference>
<protein>
    <submittedName>
        <fullName evidence="2">16689_t:CDS:1</fullName>
    </submittedName>
</protein>
<keyword evidence="1" id="KW-0175">Coiled coil</keyword>
<dbReference type="AlphaFoldDB" id="A0A9N9K4I8"/>
<feature type="non-terminal residue" evidence="2">
    <location>
        <position position="1"/>
    </location>
</feature>
<evidence type="ECO:0000313" key="2">
    <source>
        <dbReference type="EMBL" id="CAG8808171.1"/>
    </source>
</evidence>
<dbReference type="Proteomes" id="UP000789759">
    <property type="component" value="Unassembled WGS sequence"/>
</dbReference>
<dbReference type="EMBL" id="CAJVQA010036211">
    <property type="protein sequence ID" value="CAG8808171.1"/>
    <property type="molecule type" value="Genomic_DNA"/>
</dbReference>
<evidence type="ECO:0000256" key="1">
    <source>
        <dbReference type="SAM" id="Coils"/>
    </source>
</evidence>
<keyword evidence="3" id="KW-1185">Reference proteome</keyword>
<organism evidence="2 3">
    <name type="scientific">Cetraspora pellucida</name>
    <dbReference type="NCBI Taxonomy" id="1433469"/>
    <lineage>
        <taxon>Eukaryota</taxon>
        <taxon>Fungi</taxon>
        <taxon>Fungi incertae sedis</taxon>
        <taxon>Mucoromycota</taxon>
        <taxon>Glomeromycotina</taxon>
        <taxon>Glomeromycetes</taxon>
        <taxon>Diversisporales</taxon>
        <taxon>Gigasporaceae</taxon>
        <taxon>Cetraspora</taxon>
    </lineage>
</organism>
<gene>
    <name evidence="2" type="ORF">CPELLU_LOCUS18363</name>
</gene>
<name>A0A9N9K4I8_9GLOM</name>
<comment type="caution">
    <text evidence="2">The sequence shown here is derived from an EMBL/GenBank/DDBJ whole genome shotgun (WGS) entry which is preliminary data.</text>
</comment>
<accession>A0A9N9K4I8</accession>
<sequence length="351" mass="40140">QQDISRMFRSLEKNGEQAKQLLTWIQDNIYKFIPKSGEPLLPSSLCKLGAVFASVTHGPKNASKANTYASETLRHSSDNHTSLSKRYTIVNMQRREKIIKKLERDVTFLEAELEDLNNCVDKSTVVDLIHEIVLTCINEKGKSSFYSSDSSDSSEESDSVEIIEIREQKAKKYTRELFRSTEKSSSKKGKKTGRKKISSTIKQLIEELLTDILDGSKSLEERSESINNFLQLSERIDHTETKNKEASQGLIFSYFNFGKVVFKQYKELKPKFGKDGSEVIVKKEVKVVIPETKCSDEALQKRTERSEKIYKLFNSIGKEKITQIKSIPPSFILNLTVDKTKYVMAEILMHK</sequence>
<feature type="coiled-coil region" evidence="1">
    <location>
        <begin position="92"/>
        <end position="119"/>
    </location>
</feature>
<feature type="non-terminal residue" evidence="2">
    <location>
        <position position="351"/>
    </location>
</feature>